<evidence type="ECO:0000256" key="11">
    <source>
        <dbReference type="ARBA" id="ARBA00023136"/>
    </source>
</evidence>
<evidence type="ECO:0000256" key="1">
    <source>
        <dbReference type="ARBA" id="ARBA00000920"/>
    </source>
</evidence>
<evidence type="ECO:0000313" key="18">
    <source>
        <dbReference type="Proteomes" id="UP001161017"/>
    </source>
</evidence>
<keyword evidence="10 12" id="KW-0560">Oxidoreductase</keyword>
<accession>A0AA43QMI0</accession>
<evidence type="ECO:0000256" key="9">
    <source>
        <dbReference type="ARBA" id="ARBA00022989"/>
    </source>
</evidence>
<dbReference type="EMBL" id="JAPUFD010000006">
    <property type="protein sequence ID" value="MDI1487706.1"/>
    <property type="molecule type" value="Genomic_DNA"/>
</dbReference>
<dbReference type="Pfam" id="PF05199">
    <property type="entry name" value="GMC_oxred_C"/>
    <property type="match status" value="1"/>
</dbReference>
<name>A0AA43QMI0_9LECA</name>
<evidence type="ECO:0000259" key="15">
    <source>
        <dbReference type="Pfam" id="PF00732"/>
    </source>
</evidence>
<dbReference type="Proteomes" id="UP001161017">
    <property type="component" value="Unassembled WGS sequence"/>
</dbReference>
<comment type="subcellular location">
    <subcellularLocation>
        <location evidence="3">Membrane</location>
    </subcellularLocation>
</comment>
<comment type="caution">
    <text evidence="17">The sequence shown here is derived from an EMBL/GenBank/DDBJ whole genome shotgun (WGS) entry which is preliminary data.</text>
</comment>
<dbReference type="InterPro" id="IPR000172">
    <property type="entry name" value="GMC_OxRdtase_N"/>
</dbReference>
<organism evidence="17 18">
    <name type="scientific">Ramalina farinacea</name>
    <dbReference type="NCBI Taxonomy" id="258253"/>
    <lineage>
        <taxon>Eukaryota</taxon>
        <taxon>Fungi</taxon>
        <taxon>Dikarya</taxon>
        <taxon>Ascomycota</taxon>
        <taxon>Pezizomycotina</taxon>
        <taxon>Lecanoromycetes</taxon>
        <taxon>OSLEUM clade</taxon>
        <taxon>Lecanoromycetidae</taxon>
        <taxon>Lecanorales</taxon>
        <taxon>Lecanorineae</taxon>
        <taxon>Ramalinaceae</taxon>
        <taxon>Ramalina</taxon>
    </lineage>
</organism>
<evidence type="ECO:0000256" key="12">
    <source>
        <dbReference type="PIRNR" id="PIRNR028937"/>
    </source>
</evidence>
<dbReference type="SUPFAM" id="SSF51905">
    <property type="entry name" value="FAD/NAD(P)-binding domain"/>
    <property type="match status" value="1"/>
</dbReference>
<feature type="domain" description="Glucose-methanol-choline oxidoreductase N-terminal" evidence="15">
    <location>
        <begin position="270"/>
        <end position="495"/>
    </location>
</feature>
<feature type="region of interest" description="Disordered" evidence="14">
    <location>
        <begin position="1"/>
        <end position="23"/>
    </location>
</feature>
<protein>
    <recommendedName>
        <fullName evidence="5 12">Long-chain-alcohol oxidase</fullName>
        <ecNumber evidence="5 12">1.1.3.20</ecNumber>
    </recommendedName>
</protein>
<dbReference type="InterPro" id="IPR036188">
    <property type="entry name" value="FAD/NAD-bd_sf"/>
</dbReference>
<comment type="similarity">
    <text evidence="4 12">Belongs to the GMC oxidoreductase family.</text>
</comment>
<dbReference type="PIRSF" id="PIRSF028937">
    <property type="entry name" value="Lg_Ch_AO"/>
    <property type="match status" value="1"/>
</dbReference>
<comment type="function">
    <text evidence="2">Long-chain fatty alcohol oxidase involved in the omega-oxidation pathway of lipid degradation.</text>
</comment>
<dbReference type="InterPro" id="IPR007867">
    <property type="entry name" value="GMC_OxRtase_C"/>
</dbReference>
<dbReference type="GO" id="GO:0050660">
    <property type="term" value="F:flavin adenine dinucleotide binding"/>
    <property type="evidence" value="ECO:0007669"/>
    <property type="project" value="InterPro"/>
</dbReference>
<keyword evidence="8" id="KW-0274">FAD</keyword>
<feature type="domain" description="Glucose-methanol-choline oxidoreductase C-terminal" evidence="16">
    <location>
        <begin position="590"/>
        <end position="726"/>
    </location>
</feature>
<dbReference type="Pfam" id="PF00732">
    <property type="entry name" value="GMC_oxred_N"/>
    <property type="match status" value="1"/>
</dbReference>
<gene>
    <name evidence="17" type="ORF">OHK93_006977</name>
</gene>
<evidence type="ECO:0000256" key="4">
    <source>
        <dbReference type="ARBA" id="ARBA00010790"/>
    </source>
</evidence>
<evidence type="ECO:0000256" key="6">
    <source>
        <dbReference type="ARBA" id="ARBA00022630"/>
    </source>
</evidence>
<dbReference type="AlphaFoldDB" id="A0AA43QMI0"/>
<evidence type="ECO:0000313" key="17">
    <source>
        <dbReference type="EMBL" id="MDI1487706.1"/>
    </source>
</evidence>
<evidence type="ECO:0000256" key="14">
    <source>
        <dbReference type="SAM" id="MobiDB-lite"/>
    </source>
</evidence>
<evidence type="ECO:0000256" key="8">
    <source>
        <dbReference type="ARBA" id="ARBA00022827"/>
    </source>
</evidence>
<feature type="active site" description="Proton acceptor" evidence="13">
    <location>
        <position position="675"/>
    </location>
</feature>
<evidence type="ECO:0000256" key="3">
    <source>
        <dbReference type="ARBA" id="ARBA00004370"/>
    </source>
</evidence>
<dbReference type="Gene3D" id="3.50.50.60">
    <property type="entry name" value="FAD/NAD(P)-binding domain"/>
    <property type="match status" value="2"/>
</dbReference>
<dbReference type="GO" id="GO:0046577">
    <property type="term" value="F:long-chain-alcohol oxidase activity"/>
    <property type="evidence" value="ECO:0007669"/>
    <property type="project" value="UniProtKB-EC"/>
</dbReference>
<sequence>MTTTQLNAISPLEAPLPPPRRGEALTDSQWITLMAIADTLVPSIGVSSTDSPKTLGLSKSDYTSVKETVRSRLPPKEDANLATRYLSENPSSVPGFREFLGRFMRDYLHTEAQKGIRVILSALDTRAGCLVMTGSSTSFHLQPANVREQVLQGWSQSYLKPLRASAKAFQGLMLSTWGRTSPTINLTLGFPPAPVHGKPGKGYEYGFIQFPPSAEPETIETDVVIIGSGCGGGVCAKTLAEAGQRVIVCEKAYYWGPEHMPMTSADASIHLYQNGGVIGTDDGELGVVAAQAFGGGGTVNWSASLQTQGYVREEWADQGLTFFTSAGYQDSLDRVCHRMGVSTKHIDHNTNNQMLDEGSRKLGFSHKDVPQNTGGNTHYCGYCTMGCGAAEKQGPVVSFLPDAERAGAQFIEGFQANKIIFENINGKKTATGVEGTWISRDSNGGVSGSDQTTRTVIIKAKRVIVSSGTIQSPLLLLRSQLKNPHIGRNLHLHPVTIVFGYYPDRPRFNPWEGGILTKACDQFENLDGHGHGVKLECMTMIPSWLLAFSPWRSGTEIKNLATKMPWTSGHLSLARDRDTGRVYPDPVDGTARVAYTLSNFDRNHILEGAIAAAKIAHVEGAKEIWLCHNGIPVFHRATADDSQDLGINEPSFQAWLKTLRKRGLPPLETNFGTAHQMGTCRMATSERAGVVDPSGKVWGTEGLYVADASVFPSASGVNPMVTTMAISDFISRGIARDLAQEKGVEQRARL</sequence>
<keyword evidence="9" id="KW-1133">Transmembrane helix</keyword>
<keyword evidence="18" id="KW-1185">Reference proteome</keyword>
<proteinExistence type="inferred from homology"/>
<keyword evidence="7" id="KW-0812">Transmembrane</keyword>
<evidence type="ECO:0000256" key="2">
    <source>
        <dbReference type="ARBA" id="ARBA00003842"/>
    </source>
</evidence>
<dbReference type="EC" id="1.1.3.20" evidence="5 12"/>
<dbReference type="PANTHER" id="PTHR46056">
    <property type="entry name" value="LONG-CHAIN-ALCOHOL OXIDASE"/>
    <property type="match status" value="1"/>
</dbReference>
<evidence type="ECO:0000256" key="5">
    <source>
        <dbReference type="ARBA" id="ARBA00013125"/>
    </source>
</evidence>
<dbReference type="PANTHER" id="PTHR46056:SF12">
    <property type="entry name" value="LONG-CHAIN-ALCOHOL OXIDASE"/>
    <property type="match status" value="1"/>
</dbReference>
<evidence type="ECO:0000259" key="16">
    <source>
        <dbReference type="Pfam" id="PF05199"/>
    </source>
</evidence>
<evidence type="ECO:0000256" key="10">
    <source>
        <dbReference type="ARBA" id="ARBA00023002"/>
    </source>
</evidence>
<keyword evidence="11" id="KW-0472">Membrane</keyword>
<comment type="catalytic activity">
    <reaction evidence="1 12">
        <text>a long-chain primary fatty alcohol + O2 = a long-chain fatty aldehyde + H2O2</text>
        <dbReference type="Rhea" id="RHEA:22756"/>
        <dbReference type="ChEBI" id="CHEBI:15379"/>
        <dbReference type="ChEBI" id="CHEBI:16240"/>
        <dbReference type="ChEBI" id="CHEBI:17176"/>
        <dbReference type="ChEBI" id="CHEBI:77396"/>
        <dbReference type="EC" id="1.1.3.20"/>
    </reaction>
</comment>
<reference evidence="17" key="1">
    <citation type="journal article" date="2023" name="Genome Biol. Evol.">
        <title>First Whole Genome Sequence and Flow Cytometry Genome Size Data for the Lichen-Forming Fungus Ramalina farinacea (Ascomycota).</title>
        <authorList>
            <person name="Llewellyn T."/>
            <person name="Mian S."/>
            <person name="Hill R."/>
            <person name="Leitch I.J."/>
            <person name="Gaya E."/>
        </authorList>
    </citation>
    <scope>NUCLEOTIDE SEQUENCE</scope>
    <source>
        <strain evidence="17">LIQ254RAFAR</strain>
    </source>
</reference>
<evidence type="ECO:0000256" key="7">
    <source>
        <dbReference type="ARBA" id="ARBA00022692"/>
    </source>
</evidence>
<keyword evidence="6" id="KW-0285">Flavoprotein</keyword>
<evidence type="ECO:0000256" key="13">
    <source>
        <dbReference type="PIRSR" id="PIRSR028937-1"/>
    </source>
</evidence>
<dbReference type="GO" id="GO:0016020">
    <property type="term" value="C:membrane"/>
    <property type="evidence" value="ECO:0007669"/>
    <property type="project" value="UniProtKB-SubCell"/>
</dbReference>
<dbReference type="InterPro" id="IPR012400">
    <property type="entry name" value="Long_Oxdase"/>
</dbReference>